<organism evidence="1 2">
    <name type="scientific">Araneus ventricosus</name>
    <name type="common">Orbweaver spider</name>
    <name type="synonym">Epeira ventricosa</name>
    <dbReference type="NCBI Taxonomy" id="182803"/>
    <lineage>
        <taxon>Eukaryota</taxon>
        <taxon>Metazoa</taxon>
        <taxon>Ecdysozoa</taxon>
        <taxon>Arthropoda</taxon>
        <taxon>Chelicerata</taxon>
        <taxon>Arachnida</taxon>
        <taxon>Araneae</taxon>
        <taxon>Araneomorphae</taxon>
        <taxon>Entelegynae</taxon>
        <taxon>Araneoidea</taxon>
        <taxon>Araneidae</taxon>
        <taxon>Araneus</taxon>
    </lineage>
</organism>
<dbReference type="EMBL" id="BGPR01048174">
    <property type="protein sequence ID" value="GBO25198.1"/>
    <property type="molecule type" value="Genomic_DNA"/>
</dbReference>
<accession>A0A4Y2VL92</accession>
<sequence length="200" mass="21976">MVTSKLALTCCQLVSHLHSCVKFALHATPYAYAPPTKSFPVQCRSIQDPCLVLKKILQRVPPHRLNSTPASLHISKALTQSCSLFMSSSEASSLQRNSPKYKKSTDRVEDASNLLRTRFIAYQGEVQTRNITLGKELVTAVQDIGSLVSLVREDVSRKIIDRSKLSQNKIVSSGIGGSKLSTKGSFQQAFTVDGDEYCLT</sequence>
<reference evidence="1 2" key="1">
    <citation type="journal article" date="2019" name="Sci. Rep.">
        <title>Orb-weaving spider Araneus ventricosus genome elucidates the spidroin gene catalogue.</title>
        <authorList>
            <person name="Kono N."/>
            <person name="Nakamura H."/>
            <person name="Ohtoshi R."/>
            <person name="Moran D.A.P."/>
            <person name="Shinohara A."/>
            <person name="Yoshida Y."/>
            <person name="Fujiwara M."/>
            <person name="Mori M."/>
            <person name="Tomita M."/>
            <person name="Arakawa K."/>
        </authorList>
    </citation>
    <scope>NUCLEOTIDE SEQUENCE [LARGE SCALE GENOMIC DNA]</scope>
</reference>
<dbReference type="Proteomes" id="UP000499080">
    <property type="component" value="Unassembled WGS sequence"/>
</dbReference>
<comment type="caution">
    <text evidence="1">The sequence shown here is derived from an EMBL/GenBank/DDBJ whole genome shotgun (WGS) entry which is preliminary data.</text>
</comment>
<dbReference type="AlphaFoldDB" id="A0A4Y2VL92"/>
<gene>
    <name evidence="1" type="ORF">AVEN_257025_1</name>
</gene>
<evidence type="ECO:0000313" key="2">
    <source>
        <dbReference type="Proteomes" id="UP000499080"/>
    </source>
</evidence>
<name>A0A4Y2VL92_ARAVE</name>
<proteinExistence type="predicted"/>
<keyword evidence="2" id="KW-1185">Reference proteome</keyword>
<evidence type="ECO:0000313" key="1">
    <source>
        <dbReference type="EMBL" id="GBO25198.1"/>
    </source>
</evidence>
<protein>
    <submittedName>
        <fullName evidence="1">Uncharacterized protein</fullName>
    </submittedName>
</protein>